<dbReference type="AlphaFoldDB" id="A0AAD7DC60"/>
<dbReference type="Proteomes" id="UP001215598">
    <property type="component" value="Unassembled WGS sequence"/>
</dbReference>
<dbReference type="PROSITE" id="PS51746">
    <property type="entry name" value="PPM_2"/>
    <property type="match status" value="1"/>
</dbReference>
<dbReference type="InterPro" id="IPR001932">
    <property type="entry name" value="PPM-type_phosphatase-like_dom"/>
</dbReference>
<dbReference type="PANTHER" id="PTHR13832:SF792">
    <property type="entry name" value="GM14286P"/>
    <property type="match status" value="1"/>
</dbReference>
<dbReference type="Gene3D" id="3.60.40.10">
    <property type="entry name" value="PPM-type phosphatase domain"/>
    <property type="match status" value="1"/>
</dbReference>
<feature type="domain" description="PPM-type phosphatase" evidence="1">
    <location>
        <begin position="1"/>
        <end position="216"/>
    </location>
</feature>
<reference evidence="2" key="1">
    <citation type="submission" date="2023-03" db="EMBL/GenBank/DDBJ databases">
        <title>Massive genome expansion in bonnet fungi (Mycena s.s.) driven by repeated elements and novel gene families across ecological guilds.</title>
        <authorList>
            <consortium name="Lawrence Berkeley National Laboratory"/>
            <person name="Harder C.B."/>
            <person name="Miyauchi S."/>
            <person name="Viragh M."/>
            <person name="Kuo A."/>
            <person name="Thoen E."/>
            <person name="Andreopoulos B."/>
            <person name="Lu D."/>
            <person name="Skrede I."/>
            <person name="Drula E."/>
            <person name="Henrissat B."/>
            <person name="Morin E."/>
            <person name="Kohler A."/>
            <person name="Barry K."/>
            <person name="LaButti K."/>
            <person name="Morin E."/>
            <person name="Salamov A."/>
            <person name="Lipzen A."/>
            <person name="Mereny Z."/>
            <person name="Hegedus B."/>
            <person name="Baldrian P."/>
            <person name="Stursova M."/>
            <person name="Weitz H."/>
            <person name="Taylor A."/>
            <person name="Grigoriev I.V."/>
            <person name="Nagy L.G."/>
            <person name="Martin F."/>
            <person name="Kauserud H."/>
        </authorList>
    </citation>
    <scope>NUCLEOTIDE SEQUENCE</scope>
    <source>
        <strain evidence="2">CBHHK182m</strain>
    </source>
</reference>
<evidence type="ECO:0000259" key="1">
    <source>
        <dbReference type="PROSITE" id="PS51746"/>
    </source>
</evidence>
<comment type="caution">
    <text evidence="2">The sequence shown here is derived from an EMBL/GenBank/DDBJ whole genome shotgun (WGS) entry which is preliminary data.</text>
</comment>
<dbReference type="SUPFAM" id="SSF81606">
    <property type="entry name" value="PP2C-like"/>
    <property type="match status" value="1"/>
</dbReference>
<dbReference type="GO" id="GO:0004741">
    <property type="term" value="F:[pyruvate dehydrogenase (acetyl-transferring)]-phosphatase activity"/>
    <property type="evidence" value="ECO:0007669"/>
    <property type="project" value="TreeGrafter"/>
</dbReference>
<keyword evidence="3" id="KW-1185">Reference proteome</keyword>
<dbReference type="GO" id="GO:0005739">
    <property type="term" value="C:mitochondrion"/>
    <property type="evidence" value="ECO:0007669"/>
    <property type="project" value="TreeGrafter"/>
</dbReference>
<gene>
    <name evidence="2" type="ORF">B0H16DRAFT_1861739</name>
</gene>
<dbReference type="Pfam" id="PF00481">
    <property type="entry name" value="PP2C"/>
    <property type="match status" value="1"/>
</dbReference>
<proteinExistence type="predicted"/>
<organism evidence="2 3">
    <name type="scientific">Mycena metata</name>
    <dbReference type="NCBI Taxonomy" id="1033252"/>
    <lineage>
        <taxon>Eukaryota</taxon>
        <taxon>Fungi</taxon>
        <taxon>Dikarya</taxon>
        <taxon>Basidiomycota</taxon>
        <taxon>Agaricomycotina</taxon>
        <taxon>Agaricomycetes</taxon>
        <taxon>Agaricomycetidae</taxon>
        <taxon>Agaricales</taxon>
        <taxon>Marasmiineae</taxon>
        <taxon>Mycenaceae</taxon>
        <taxon>Mycena</taxon>
    </lineage>
</organism>
<name>A0AAD7DC60_9AGAR</name>
<accession>A0AAD7DC60</accession>
<dbReference type="InterPro" id="IPR036457">
    <property type="entry name" value="PPM-type-like_dom_sf"/>
</dbReference>
<dbReference type="EMBL" id="JARKIB010000974">
    <property type="protein sequence ID" value="KAJ7688195.1"/>
    <property type="molecule type" value="Genomic_DNA"/>
</dbReference>
<dbReference type="PANTHER" id="PTHR13832">
    <property type="entry name" value="PROTEIN PHOSPHATASE 2C"/>
    <property type="match status" value="1"/>
</dbReference>
<dbReference type="InterPro" id="IPR015655">
    <property type="entry name" value="PP2C"/>
</dbReference>
<evidence type="ECO:0000313" key="3">
    <source>
        <dbReference type="Proteomes" id="UP001215598"/>
    </source>
</evidence>
<sequence length="272" mass="29869">MLKYFLGRTFSTASKRHAGDGLVATTSSCMLSALYEDDVRLLHVTSLGNMRALLGRPRPPDADGVVKYDVHVLSADHTLTNPAERARIEALHPGEDLFQDDGRLLGRPYTRALGDGTAKWHGDLQEKLHKDYLGAPPDPRIKTPPYVSADPELSTIKVLPGDFLVMTSHWVQDCLTDTEVVGLVGAWFPQTPHDAPLPVDMNLAEGEDKTVMWRRWNVPKRFVNVEPTPTAHVAHNAMGGADAELRDVLLQLHPAASEGNVKAVGVCVVFFQ</sequence>
<evidence type="ECO:0000313" key="2">
    <source>
        <dbReference type="EMBL" id="KAJ7688195.1"/>
    </source>
</evidence>
<protein>
    <submittedName>
        <fullName evidence="2">Phosphatase 2C-like domain-containing protein</fullName>
    </submittedName>
</protein>